<gene>
    <name evidence="2" type="ORF">N2K84_04190</name>
</gene>
<protein>
    <recommendedName>
        <fullName evidence="4">DUF4919 domain-containing protein</fullName>
    </recommendedName>
</protein>
<evidence type="ECO:0000313" key="3">
    <source>
        <dbReference type="Proteomes" id="UP001163821"/>
    </source>
</evidence>
<organism evidence="2 3">
    <name type="scientific">Gaoshiqia sediminis</name>
    <dbReference type="NCBI Taxonomy" id="2986998"/>
    <lineage>
        <taxon>Bacteria</taxon>
        <taxon>Pseudomonadati</taxon>
        <taxon>Bacteroidota</taxon>
        <taxon>Bacteroidia</taxon>
        <taxon>Marinilabiliales</taxon>
        <taxon>Prolixibacteraceae</taxon>
        <taxon>Gaoshiqia</taxon>
    </lineage>
</organism>
<name>A0AA41Y6Q0_9BACT</name>
<dbReference type="RefSeq" id="WP_282590528.1">
    <property type="nucleotide sequence ID" value="NZ_JAPAAF010000004.1"/>
</dbReference>
<accession>A0AA41Y6Q0</accession>
<keyword evidence="3" id="KW-1185">Reference proteome</keyword>
<evidence type="ECO:0000313" key="2">
    <source>
        <dbReference type="EMBL" id="MCW0481918.1"/>
    </source>
</evidence>
<dbReference type="Proteomes" id="UP001163821">
    <property type="component" value="Unassembled WGS sequence"/>
</dbReference>
<keyword evidence="1" id="KW-0732">Signal</keyword>
<proteinExistence type="predicted"/>
<reference evidence="2" key="1">
    <citation type="submission" date="2022-10" db="EMBL/GenBank/DDBJ databases">
        <title>Gaoshiqiia sediminis gen. nov., sp. nov., isolated from coastal sediment.</title>
        <authorList>
            <person name="Yu W.X."/>
            <person name="Mu D.S."/>
            <person name="Du J.Z."/>
            <person name="Liang Y.Q."/>
        </authorList>
    </citation>
    <scope>NUCLEOTIDE SEQUENCE</scope>
    <source>
        <strain evidence="2">A06</strain>
    </source>
</reference>
<sequence>MKQLFYILYFFFALAGSAYAQVSEGTDYYVEEFKWYITIPDQFAVVDPLEWDRLKNDSEAAVEETNGEKLVNLAKTVLAFKSSDYNYFESNWQPFDTLRGDYRLSCQAVNQALYETFRTQAPEAKIDTSSTTQMISGLQFQKFVVDMELPNGYALRAYMFSRLFGDREFSVNLFYLDGKQGNLMMNAWLNSTFE</sequence>
<dbReference type="AlphaFoldDB" id="A0AA41Y6Q0"/>
<feature type="signal peptide" evidence="1">
    <location>
        <begin position="1"/>
        <end position="20"/>
    </location>
</feature>
<comment type="caution">
    <text evidence="2">The sequence shown here is derived from an EMBL/GenBank/DDBJ whole genome shotgun (WGS) entry which is preliminary data.</text>
</comment>
<feature type="chain" id="PRO_5041271872" description="DUF4919 domain-containing protein" evidence="1">
    <location>
        <begin position="21"/>
        <end position="194"/>
    </location>
</feature>
<evidence type="ECO:0000256" key="1">
    <source>
        <dbReference type="SAM" id="SignalP"/>
    </source>
</evidence>
<dbReference type="EMBL" id="JAPAAF010000004">
    <property type="protein sequence ID" value="MCW0481918.1"/>
    <property type="molecule type" value="Genomic_DNA"/>
</dbReference>
<evidence type="ECO:0008006" key="4">
    <source>
        <dbReference type="Google" id="ProtNLM"/>
    </source>
</evidence>